<feature type="active site" description="Proton donor/acceptor" evidence="5">
    <location>
        <position position="138"/>
    </location>
</feature>
<dbReference type="GO" id="GO:0003855">
    <property type="term" value="F:3-dehydroquinate dehydratase activity"/>
    <property type="evidence" value="ECO:0007669"/>
    <property type="project" value="UniProtKB-UniRule"/>
</dbReference>
<comment type="pathway">
    <text evidence="5">Metabolic intermediate biosynthesis; chorismate biosynthesis; chorismate from D-erythrose 4-phosphate and phosphoenolpyruvate: step 3/7.</text>
</comment>
<reference evidence="6 7" key="1">
    <citation type="submission" date="2018-06" db="EMBL/GenBank/DDBJ databases">
        <authorList>
            <consortium name="Pathogen Informatics"/>
            <person name="Doyle S."/>
        </authorList>
    </citation>
    <scope>NUCLEOTIDE SEQUENCE [LARGE SCALE GENOMIC DNA]</scope>
    <source>
        <strain evidence="6 7">NCTC11087</strain>
    </source>
</reference>
<evidence type="ECO:0000256" key="3">
    <source>
        <dbReference type="ARBA" id="ARBA00023239"/>
    </source>
</evidence>
<keyword evidence="7" id="KW-1185">Reference proteome</keyword>
<proteinExistence type="inferred from homology"/>
<dbReference type="UniPathway" id="UPA00053">
    <property type="reaction ID" value="UER00086"/>
</dbReference>
<keyword evidence="4 5" id="KW-0704">Schiff base</keyword>
<evidence type="ECO:0000256" key="4">
    <source>
        <dbReference type="ARBA" id="ARBA00023270"/>
    </source>
</evidence>
<feature type="binding site" evidence="5">
    <location>
        <begin position="41"/>
        <end position="43"/>
    </location>
    <ligand>
        <name>3-dehydroquinate</name>
        <dbReference type="ChEBI" id="CHEBI:32364"/>
    </ligand>
</feature>
<evidence type="ECO:0000256" key="2">
    <source>
        <dbReference type="ARBA" id="ARBA00023141"/>
    </source>
</evidence>
<comment type="function">
    <text evidence="5">Involved in the third step of the chorismate pathway, which leads to the biosynthesis of aromatic amino acids. Catalyzes the cis-dehydration of 3-dehydroquinate (DHQ) and introduces the first double bond of the aromatic ring to yield 3-dehydroshikimate.</text>
</comment>
<dbReference type="InterPro" id="IPR050146">
    <property type="entry name" value="Type-I_3-dehydroquinase"/>
</dbReference>
<keyword evidence="3 5" id="KW-0456">Lyase</keyword>
<dbReference type="GO" id="GO:0009423">
    <property type="term" value="P:chorismate biosynthetic process"/>
    <property type="evidence" value="ECO:0007669"/>
    <property type="project" value="UniProtKB-UniRule"/>
</dbReference>
<evidence type="ECO:0000256" key="1">
    <source>
        <dbReference type="ARBA" id="ARBA00001864"/>
    </source>
</evidence>
<dbReference type="OrthoDB" id="9813659at2"/>
<feature type="binding site" evidence="5">
    <location>
        <position position="227"/>
    </location>
    <ligand>
        <name>3-dehydroquinate</name>
        <dbReference type="ChEBI" id="CHEBI:32364"/>
    </ligand>
</feature>
<dbReference type="AlphaFoldDB" id="A0A380LJT5"/>
<dbReference type="FunFam" id="3.20.20.70:FF:000047">
    <property type="entry name" value="3-dehydroquinate dehydratase"/>
    <property type="match status" value="1"/>
</dbReference>
<comment type="catalytic activity">
    <reaction evidence="1 5">
        <text>3-dehydroquinate = 3-dehydroshikimate + H2O</text>
        <dbReference type="Rhea" id="RHEA:21096"/>
        <dbReference type="ChEBI" id="CHEBI:15377"/>
        <dbReference type="ChEBI" id="CHEBI:16630"/>
        <dbReference type="ChEBI" id="CHEBI:32364"/>
        <dbReference type="EC" id="4.2.1.10"/>
    </reaction>
</comment>
<comment type="similarity">
    <text evidence="5">Belongs to the type-I 3-dehydroquinase family.</text>
</comment>
<keyword evidence="2 5" id="KW-0057">Aromatic amino acid biosynthesis</keyword>
<dbReference type="Pfam" id="PF01487">
    <property type="entry name" value="DHquinase_I"/>
    <property type="match status" value="1"/>
</dbReference>
<evidence type="ECO:0000313" key="7">
    <source>
        <dbReference type="Proteomes" id="UP000255523"/>
    </source>
</evidence>
<accession>A0A380LJT5</accession>
<keyword evidence="5" id="KW-0028">Amino-acid biosynthesis</keyword>
<dbReference type="GeneID" id="77461451"/>
<dbReference type="InterPro" id="IPR001381">
    <property type="entry name" value="DHquinase_I"/>
</dbReference>
<dbReference type="GO" id="GO:0046279">
    <property type="term" value="P:3,4-dihydroxybenzoate biosynthetic process"/>
    <property type="evidence" value="ECO:0007669"/>
    <property type="project" value="UniProtKB-ARBA"/>
</dbReference>
<feature type="binding site" evidence="5">
    <location>
        <position position="231"/>
    </location>
    <ligand>
        <name>3-dehydroquinate</name>
        <dbReference type="ChEBI" id="CHEBI:32364"/>
    </ligand>
</feature>
<name>A0A380LJT5_9FIRM</name>
<dbReference type="HAMAP" id="MF_00214">
    <property type="entry name" value="AroD"/>
    <property type="match status" value="1"/>
</dbReference>
<feature type="binding site" evidence="5">
    <location>
        <position position="208"/>
    </location>
    <ligand>
        <name>3-dehydroquinate</name>
        <dbReference type="ChEBI" id="CHEBI:32364"/>
    </ligand>
</feature>
<dbReference type="NCBIfam" id="TIGR01093">
    <property type="entry name" value="aroD"/>
    <property type="match status" value="1"/>
</dbReference>
<dbReference type="EC" id="4.2.1.10" evidence="5"/>
<dbReference type="GO" id="GO:0008652">
    <property type="term" value="P:amino acid biosynthetic process"/>
    <property type="evidence" value="ECO:0007669"/>
    <property type="project" value="UniProtKB-KW"/>
</dbReference>
<comment type="caution">
    <text evidence="5">Lacks conserved residue(s) required for the propagation of feature annotation.</text>
</comment>
<protein>
    <recommendedName>
        <fullName evidence="5">3-dehydroquinate dehydratase</fullName>
        <shortName evidence="5">3-dehydroquinase</shortName>
        <ecNumber evidence="5">4.2.1.10</ecNumber>
    </recommendedName>
    <alternativeName>
        <fullName evidence="5">Type I DHQase</fullName>
    </alternativeName>
    <alternativeName>
        <fullName evidence="5">Type I dehydroquinase</fullName>
        <shortName evidence="5">DHQ1</shortName>
    </alternativeName>
</protein>
<dbReference type="GO" id="GO:0009073">
    <property type="term" value="P:aromatic amino acid family biosynthetic process"/>
    <property type="evidence" value="ECO:0007669"/>
    <property type="project" value="UniProtKB-KW"/>
</dbReference>
<organism evidence="6 7">
    <name type="scientific">Faecalicoccus pleomorphus</name>
    <dbReference type="NCBI Taxonomy" id="1323"/>
    <lineage>
        <taxon>Bacteria</taxon>
        <taxon>Bacillati</taxon>
        <taxon>Bacillota</taxon>
        <taxon>Erysipelotrichia</taxon>
        <taxon>Erysipelotrichales</taxon>
        <taxon>Erysipelotrichaceae</taxon>
        <taxon>Faecalicoccus</taxon>
    </lineage>
</organism>
<feature type="binding site" evidence="5">
    <location>
        <position position="77"/>
    </location>
    <ligand>
        <name>3-dehydroquinate</name>
        <dbReference type="ChEBI" id="CHEBI:32364"/>
    </ligand>
</feature>
<dbReference type="CDD" id="cd00502">
    <property type="entry name" value="DHQase_I"/>
    <property type="match status" value="1"/>
</dbReference>
<gene>
    <name evidence="5 6" type="primary">aroD</name>
    <name evidence="6" type="ORF">NCTC11087_00468</name>
</gene>
<feature type="active site" description="Schiff-base intermediate with substrate" evidence="5">
    <location>
        <position position="165"/>
    </location>
</feature>
<sequence>MNRIPWNPKKPKICVPIMEKTAQEVLEQAQKVSSMNIDLVEWRIDAFDHIEDLSKCIELALAVKEQLGQIDLLITCRTQKEGGFFEGNKTFYKELYHTICTKQAADLIDLEFDWGNDVFEMLLPIAGQHQIQVIASHHNFVKTPSKEKILHKLMVMKESKADILKMACMPQNKQDVFVLMAATAAFKERFPDVVLVTMAMAKEGMPSRILGEFFGSAITFASAGKQSAPGQIDVDTMRFLIDTLHLL</sequence>
<dbReference type="SUPFAM" id="SSF51569">
    <property type="entry name" value="Aldolase"/>
    <property type="match status" value="1"/>
</dbReference>
<comment type="subunit">
    <text evidence="5">Homodimer.</text>
</comment>
<dbReference type="EMBL" id="UHFX01000003">
    <property type="protein sequence ID" value="SUO03601.1"/>
    <property type="molecule type" value="Genomic_DNA"/>
</dbReference>
<evidence type="ECO:0000313" key="6">
    <source>
        <dbReference type="EMBL" id="SUO03601.1"/>
    </source>
</evidence>
<dbReference type="PANTHER" id="PTHR43699">
    <property type="entry name" value="3-DEHYDROQUINATE DEHYDRATASE"/>
    <property type="match status" value="1"/>
</dbReference>
<dbReference type="Gene3D" id="3.20.20.70">
    <property type="entry name" value="Aldolase class I"/>
    <property type="match status" value="1"/>
</dbReference>
<dbReference type="Proteomes" id="UP000255523">
    <property type="component" value="Unassembled WGS sequence"/>
</dbReference>
<dbReference type="InterPro" id="IPR013785">
    <property type="entry name" value="Aldolase_TIM"/>
</dbReference>
<dbReference type="RefSeq" id="WP_022788976.1">
    <property type="nucleotide sequence ID" value="NZ_UHFX01000003.1"/>
</dbReference>
<evidence type="ECO:0000256" key="5">
    <source>
        <dbReference type="HAMAP-Rule" id="MF_00214"/>
    </source>
</evidence>
<dbReference type="PANTHER" id="PTHR43699:SF1">
    <property type="entry name" value="3-DEHYDROQUINATE DEHYDRATASE"/>
    <property type="match status" value="1"/>
</dbReference>